<evidence type="ECO:0000256" key="6">
    <source>
        <dbReference type="ARBA" id="ARBA00023065"/>
    </source>
</evidence>
<keyword evidence="5" id="KW-0732">Signal</keyword>
<evidence type="ECO:0000256" key="1">
    <source>
        <dbReference type="ARBA" id="ARBA00004571"/>
    </source>
</evidence>
<keyword evidence="6" id="KW-0406">Ion transport</keyword>
<dbReference type="PANTHER" id="PTHR30329:SF21">
    <property type="entry name" value="LIPOPROTEIN YIAD-RELATED"/>
    <property type="match status" value="1"/>
</dbReference>
<dbReference type="InterPro" id="IPR011250">
    <property type="entry name" value="OMP/PagP_B-barrel"/>
</dbReference>
<evidence type="ECO:0000256" key="7">
    <source>
        <dbReference type="ARBA" id="ARBA00023114"/>
    </source>
</evidence>
<comment type="subcellular location">
    <subcellularLocation>
        <location evidence="1">Cell outer membrane</location>
        <topology evidence="1">Multi-pass membrane protein</topology>
    </subcellularLocation>
</comment>
<protein>
    <submittedName>
        <fullName evidence="13">OmpA family protein</fullName>
    </submittedName>
</protein>
<evidence type="ECO:0000256" key="4">
    <source>
        <dbReference type="ARBA" id="ARBA00022692"/>
    </source>
</evidence>
<keyword evidence="4" id="KW-0812">Transmembrane</keyword>
<dbReference type="InterPro" id="IPR027385">
    <property type="entry name" value="Beta-barrel_OMP"/>
</dbReference>
<evidence type="ECO:0000256" key="11">
    <source>
        <dbReference type="SAM" id="MobiDB-lite"/>
    </source>
</evidence>
<keyword evidence="8 10" id="KW-0472">Membrane</keyword>
<dbReference type="InterPro" id="IPR006664">
    <property type="entry name" value="OMP_bac"/>
</dbReference>
<accession>A0ABW3GKB3</accession>
<sequence length="384" mass="41795">MHPAVMNVPLKTIAVATLLSLNIGMVHAGQMYQGDWYVLPGASSLRTDDQLDAKQHGGGFFIKLGKELSPDWDVQGGFTYNRVAEDTGIAGVGGHYKQITLGADVLYLFSRQALRPFLLIGGGVARNNVDYSNLPGLHHEMRTSWMGNAGLGAQWIISDRFGVQVDWRRQWSKSDAHAPGTSVDTSGTIANDLFNIGGMWRFGAPSPAILAANDMPPPNAPVTRPMPPATQTEPRTTATLPVAASPPDCKAQFETITLSAEKLFDFDKAQMREGAKPLLDDVVSKLNAHPEFELVMVTGYSDRIGRQQYNQRLSEQRANQVKDYLVQAGVASGRMKSVGKGEADPKVSCQGIHGEPLILCLQPNRRVVIEDQAQHQLPDRPGCS</sequence>
<name>A0ABW3GKB3_9PROT</name>
<dbReference type="Pfam" id="PF00691">
    <property type="entry name" value="OmpA"/>
    <property type="match status" value="1"/>
</dbReference>
<dbReference type="RefSeq" id="WP_379074348.1">
    <property type="nucleotide sequence ID" value="NZ_JBHTJW010000002.1"/>
</dbReference>
<keyword evidence="2" id="KW-0813">Transport</keyword>
<dbReference type="SUPFAM" id="SSF56925">
    <property type="entry name" value="OMPA-like"/>
    <property type="match status" value="1"/>
</dbReference>
<feature type="compositionally biased region" description="Pro residues" evidence="11">
    <location>
        <begin position="215"/>
        <end position="228"/>
    </location>
</feature>
<dbReference type="PRINTS" id="PR01021">
    <property type="entry name" value="OMPADOMAIN"/>
</dbReference>
<reference evidence="14" key="1">
    <citation type="journal article" date="2019" name="Int. J. Syst. Evol. Microbiol.">
        <title>The Global Catalogue of Microorganisms (GCM) 10K type strain sequencing project: providing services to taxonomists for standard genome sequencing and annotation.</title>
        <authorList>
            <consortium name="The Broad Institute Genomics Platform"/>
            <consortium name="The Broad Institute Genome Sequencing Center for Infectious Disease"/>
            <person name="Wu L."/>
            <person name="Ma J."/>
        </authorList>
    </citation>
    <scope>NUCLEOTIDE SEQUENCE [LARGE SCALE GENOMIC DNA]</scope>
    <source>
        <strain evidence="14">CCUG 59685</strain>
    </source>
</reference>
<dbReference type="Proteomes" id="UP001597106">
    <property type="component" value="Unassembled WGS sequence"/>
</dbReference>
<evidence type="ECO:0000256" key="10">
    <source>
        <dbReference type="PROSITE-ProRule" id="PRU00473"/>
    </source>
</evidence>
<evidence type="ECO:0000256" key="8">
    <source>
        <dbReference type="ARBA" id="ARBA00023136"/>
    </source>
</evidence>
<keyword evidence="7" id="KW-0626">Porin</keyword>
<evidence type="ECO:0000256" key="3">
    <source>
        <dbReference type="ARBA" id="ARBA00022452"/>
    </source>
</evidence>
<dbReference type="PROSITE" id="PS51123">
    <property type="entry name" value="OMPA_2"/>
    <property type="match status" value="1"/>
</dbReference>
<proteinExistence type="predicted"/>
<comment type="caution">
    <text evidence="13">The sequence shown here is derived from an EMBL/GenBank/DDBJ whole genome shotgun (WGS) entry which is preliminary data.</text>
</comment>
<dbReference type="Gene3D" id="3.30.1330.60">
    <property type="entry name" value="OmpA-like domain"/>
    <property type="match status" value="1"/>
</dbReference>
<evidence type="ECO:0000259" key="12">
    <source>
        <dbReference type="PROSITE" id="PS51123"/>
    </source>
</evidence>
<feature type="compositionally biased region" description="Polar residues" evidence="11">
    <location>
        <begin position="229"/>
        <end position="239"/>
    </location>
</feature>
<evidence type="ECO:0000256" key="5">
    <source>
        <dbReference type="ARBA" id="ARBA00022729"/>
    </source>
</evidence>
<gene>
    <name evidence="13" type="ORF">ACFQ1T_04585</name>
</gene>
<keyword evidence="14" id="KW-1185">Reference proteome</keyword>
<dbReference type="CDD" id="cd07185">
    <property type="entry name" value="OmpA_C-like"/>
    <property type="match status" value="1"/>
</dbReference>
<organism evidence="13 14">
    <name type="scientific">Methylophilus glucosoxydans</name>
    <dbReference type="NCBI Taxonomy" id="752553"/>
    <lineage>
        <taxon>Bacteria</taxon>
        <taxon>Pseudomonadati</taxon>
        <taxon>Pseudomonadota</taxon>
        <taxon>Betaproteobacteria</taxon>
        <taxon>Nitrosomonadales</taxon>
        <taxon>Methylophilaceae</taxon>
        <taxon>Methylophilus</taxon>
    </lineage>
</organism>
<keyword evidence="3" id="KW-1134">Transmembrane beta strand</keyword>
<evidence type="ECO:0000256" key="9">
    <source>
        <dbReference type="ARBA" id="ARBA00023237"/>
    </source>
</evidence>
<dbReference type="PANTHER" id="PTHR30329">
    <property type="entry name" value="STATOR ELEMENT OF FLAGELLAR MOTOR COMPLEX"/>
    <property type="match status" value="1"/>
</dbReference>
<dbReference type="Gene3D" id="2.40.160.20">
    <property type="match status" value="1"/>
</dbReference>
<dbReference type="InterPro" id="IPR036737">
    <property type="entry name" value="OmpA-like_sf"/>
</dbReference>
<dbReference type="SUPFAM" id="SSF103088">
    <property type="entry name" value="OmpA-like"/>
    <property type="match status" value="1"/>
</dbReference>
<feature type="domain" description="OmpA-like" evidence="12">
    <location>
        <begin position="251"/>
        <end position="375"/>
    </location>
</feature>
<keyword evidence="9" id="KW-0998">Cell outer membrane</keyword>
<dbReference type="InterPro" id="IPR050330">
    <property type="entry name" value="Bact_OuterMem_StrucFunc"/>
</dbReference>
<feature type="region of interest" description="Disordered" evidence="11">
    <location>
        <begin position="215"/>
        <end position="246"/>
    </location>
</feature>
<evidence type="ECO:0000313" key="14">
    <source>
        <dbReference type="Proteomes" id="UP001597106"/>
    </source>
</evidence>
<evidence type="ECO:0000313" key="13">
    <source>
        <dbReference type="EMBL" id="MFD0929052.1"/>
    </source>
</evidence>
<dbReference type="Pfam" id="PF13505">
    <property type="entry name" value="OMP_b-brl"/>
    <property type="match status" value="1"/>
</dbReference>
<evidence type="ECO:0000256" key="2">
    <source>
        <dbReference type="ARBA" id="ARBA00022448"/>
    </source>
</evidence>
<dbReference type="EMBL" id="JBHTJW010000002">
    <property type="protein sequence ID" value="MFD0929052.1"/>
    <property type="molecule type" value="Genomic_DNA"/>
</dbReference>
<dbReference type="InterPro" id="IPR006665">
    <property type="entry name" value="OmpA-like"/>
</dbReference>